<dbReference type="CDD" id="cd00022">
    <property type="entry name" value="BIR"/>
    <property type="match status" value="1"/>
</dbReference>
<reference evidence="2 3" key="1">
    <citation type="journal article" date="2023" name="Sci. Data">
        <title>Genome assembly of the Korean intertidal mud-creeper Batillaria attramentaria.</title>
        <authorList>
            <person name="Patra A.K."/>
            <person name="Ho P.T."/>
            <person name="Jun S."/>
            <person name="Lee S.J."/>
            <person name="Kim Y."/>
            <person name="Won Y.J."/>
        </authorList>
    </citation>
    <scope>NUCLEOTIDE SEQUENCE [LARGE SCALE GENOMIC DNA]</scope>
    <source>
        <strain evidence="2">Wonlab-2016</strain>
    </source>
</reference>
<feature type="compositionally biased region" description="Polar residues" evidence="1">
    <location>
        <begin position="15"/>
        <end position="38"/>
    </location>
</feature>
<name>A0ABD0L897_9CAEN</name>
<dbReference type="EMBL" id="JACVVK020000072">
    <property type="protein sequence ID" value="KAK7495776.1"/>
    <property type="molecule type" value="Genomic_DNA"/>
</dbReference>
<sequence length="255" mass="28544">MEQDPDHRSSDEDAITNSISTASDESHQYQVPTQNDSLNDGDGSLRPPAARATQRNESLLAREGIALAHSMERVTLDARGGGGTEGGDFVARMHDHVCRVRTFSKQPANMKQSPESLSVAGFYYAGSKDKPDRVRCYSCGRDLFHWDPVDDPAVQHAVFSPSCRHIRYVMGDDFVDDVQKMWTRQSFMDTPAAQAVREMGYSDEDIHTALIFHEKNEGEATSTVSARKLLSAIMELEKLGWLNKENRWNVLRPLA</sequence>
<comment type="caution">
    <text evidence="2">The sequence shown here is derived from an EMBL/GenBank/DDBJ whole genome shotgun (WGS) entry which is preliminary data.</text>
</comment>
<dbReference type="Proteomes" id="UP001519460">
    <property type="component" value="Unassembled WGS sequence"/>
</dbReference>
<dbReference type="InterPro" id="IPR001370">
    <property type="entry name" value="BIR_rpt"/>
</dbReference>
<dbReference type="PROSITE" id="PS50143">
    <property type="entry name" value="BIR_REPEAT_2"/>
    <property type="match status" value="1"/>
</dbReference>
<dbReference type="SUPFAM" id="SSF57924">
    <property type="entry name" value="Inhibitor of apoptosis (IAP) repeat"/>
    <property type="match status" value="1"/>
</dbReference>
<accession>A0ABD0L897</accession>
<dbReference type="AlphaFoldDB" id="A0ABD0L897"/>
<gene>
    <name evidence="2" type="ORF">BaRGS_00012996</name>
</gene>
<keyword evidence="3" id="KW-1185">Reference proteome</keyword>
<feature type="non-terminal residue" evidence="2">
    <location>
        <position position="255"/>
    </location>
</feature>
<organism evidence="2 3">
    <name type="scientific">Batillaria attramentaria</name>
    <dbReference type="NCBI Taxonomy" id="370345"/>
    <lineage>
        <taxon>Eukaryota</taxon>
        <taxon>Metazoa</taxon>
        <taxon>Spiralia</taxon>
        <taxon>Lophotrochozoa</taxon>
        <taxon>Mollusca</taxon>
        <taxon>Gastropoda</taxon>
        <taxon>Caenogastropoda</taxon>
        <taxon>Sorbeoconcha</taxon>
        <taxon>Cerithioidea</taxon>
        <taxon>Batillariidae</taxon>
        <taxon>Batillaria</taxon>
    </lineage>
</organism>
<evidence type="ECO:0000313" key="3">
    <source>
        <dbReference type="Proteomes" id="UP001519460"/>
    </source>
</evidence>
<evidence type="ECO:0000256" key="1">
    <source>
        <dbReference type="SAM" id="MobiDB-lite"/>
    </source>
</evidence>
<proteinExistence type="predicted"/>
<dbReference type="Gene3D" id="1.10.1170.10">
    <property type="entry name" value="Inhibitor Of Apoptosis Protein (2mihbC-IAP-1), Chain A"/>
    <property type="match status" value="1"/>
</dbReference>
<dbReference type="PANTHER" id="PTHR10044:SF139">
    <property type="entry name" value="DEATH-ASSOCIATED INHIBITOR OF APOPTOSIS 2"/>
    <property type="match status" value="1"/>
</dbReference>
<evidence type="ECO:0000313" key="2">
    <source>
        <dbReference type="EMBL" id="KAK7495776.1"/>
    </source>
</evidence>
<protein>
    <submittedName>
        <fullName evidence="2">Uncharacterized protein</fullName>
    </submittedName>
</protein>
<dbReference type="Pfam" id="PF00653">
    <property type="entry name" value="BIR"/>
    <property type="match status" value="1"/>
</dbReference>
<dbReference type="InterPro" id="IPR050784">
    <property type="entry name" value="IAP"/>
</dbReference>
<dbReference type="SMART" id="SM00238">
    <property type="entry name" value="BIR"/>
    <property type="match status" value="1"/>
</dbReference>
<dbReference type="PANTHER" id="PTHR10044">
    <property type="entry name" value="INHIBITOR OF APOPTOSIS"/>
    <property type="match status" value="1"/>
</dbReference>
<feature type="region of interest" description="Disordered" evidence="1">
    <location>
        <begin position="1"/>
        <end position="56"/>
    </location>
</feature>
<feature type="compositionally biased region" description="Basic and acidic residues" evidence="1">
    <location>
        <begin position="1"/>
        <end position="11"/>
    </location>
</feature>